<sequence>MSNEEISDDDELQNTGASAIITEIEQLNLNEEEEKDKCDCSTRSSDVSCENIFNHMDYFFGENEKCTVHPCFARWLTKKAKNLDELQTIDRYALLQRIKRNFNYREMCLDDEEFQEWTVEWKSTAKYERMPLIQSFLRMLLSEGGSTFYYSFCRNDIIEEDCGWHCIECRRCKDWREWHCKKCNKCTYGASSPCQRCGHKG</sequence>
<name>A0A814XMN0_9BILA</name>
<dbReference type="EMBL" id="CAJNOM010000101">
    <property type="protein sequence ID" value="CAF1048973.1"/>
    <property type="molecule type" value="Genomic_DNA"/>
</dbReference>
<dbReference type="Proteomes" id="UP000663832">
    <property type="component" value="Unassembled WGS sequence"/>
</dbReference>
<evidence type="ECO:0000313" key="1">
    <source>
        <dbReference type="EMBL" id="CAF1048973.1"/>
    </source>
</evidence>
<dbReference type="OrthoDB" id="10012048at2759"/>
<gene>
    <name evidence="2" type="ORF">BJG266_LOCUS27576</name>
    <name evidence="1" type="ORF">QVE165_LOCUS17502</name>
</gene>
<dbReference type="EMBL" id="CAJNOI010000258">
    <property type="protein sequence ID" value="CAF1213568.1"/>
    <property type="molecule type" value="Genomic_DNA"/>
</dbReference>
<reference evidence="2" key="1">
    <citation type="submission" date="2021-02" db="EMBL/GenBank/DDBJ databases">
        <authorList>
            <person name="Nowell W R."/>
        </authorList>
    </citation>
    <scope>NUCLEOTIDE SEQUENCE</scope>
</reference>
<evidence type="ECO:0000313" key="4">
    <source>
        <dbReference type="Proteomes" id="UP000663877"/>
    </source>
</evidence>
<evidence type="ECO:0000313" key="3">
    <source>
        <dbReference type="Proteomes" id="UP000663832"/>
    </source>
</evidence>
<dbReference type="AlphaFoldDB" id="A0A814XMN0"/>
<dbReference type="Proteomes" id="UP000663877">
    <property type="component" value="Unassembled WGS sequence"/>
</dbReference>
<comment type="caution">
    <text evidence="2">The sequence shown here is derived from an EMBL/GenBank/DDBJ whole genome shotgun (WGS) entry which is preliminary data.</text>
</comment>
<dbReference type="PROSITE" id="PS50216">
    <property type="entry name" value="DHHC"/>
    <property type="match status" value="1"/>
</dbReference>
<organism evidence="2 4">
    <name type="scientific">Adineta steineri</name>
    <dbReference type="NCBI Taxonomy" id="433720"/>
    <lineage>
        <taxon>Eukaryota</taxon>
        <taxon>Metazoa</taxon>
        <taxon>Spiralia</taxon>
        <taxon>Gnathifera</taxon>
        <taxon>Rotifera</taxon>
        <taxon>Eurotatoria</taxon>
        <taxon>Bdelloidea</taxon>
        <taxon>Adinetida</taxon>
        <taxon>Adinetidae</taxon>
        <taxon>Adineta</taxon>
    </lineage>
</organism>
<keyword evidence="3" id="KW-1185">Reference proteome</keyword>
<evidence type="ECO:0000313" key="2">
    <source>
        <dbReference type="EMBL" id="CAF1213568.1"/>
    </source>
</evidence>
<proteinExistence type="predicted"/>
<accession>A0A814XMN0</accession>
<protein>
    <submittedName>
        <fullName evidence="2">Uncharacterized protein</fullName>
    </submittedName>
</protein>